<feature type="transmembrane region" description="Helical" evidence="1">
    <location>
        <begin position="76"/>
        <end position="93"/>
    </location>
</feature>
<evidence type="ECO:0000256" key="1">
    <source>
        <dbReference type="SAM" id="Phobius"/>
    </source>
</evidence>
<keyword evidence="3" id="KW-1185">Reference proteome</keyword>
<comment type="caution">
    <text evidence="2">The sequence shown here is derived from an EMBL/GenBank/DDBJ whole genome shotgun (WGS) entry which is preliminary data.</text>
</comment>
<evidence type="ECO:0000313" key="3">
    <source>
        <dbReference type="Proteomes" id="UP000322791"/>
    </source>
</evidence>
<sequence length="301" mass="33216">MSAPAYYQPSGRFTVSGVLLLVILGTAAAVPLAFVYVYAIWYIPFIYINLFVTLGFGLLLGYALKTLTKSGKLRSPALVGWLSFALALWAWYLQWCVYLTLLFGAGETESLGSRASFTHTTFEADVFLGTLLNPPLVLGMLPRLADEGTWSIFGVTISGIFLYLVWLAELLILVLLTWNMPRSQAEVPFSELADEWAEKITLPQPATPFADAAATKLALETADWNHLQPHTEPDGTAHFGRLHFFRAPSDPDCCFLSLENVAIETDNKGKASEKTTDVLEYLRVPPRVCQELSTRFGAVPA</sequence>
<organism evidence="2 3">
    <name type="scientific">Hymenobacter lutimineralis</name>
    <dbReference type="NCBI Taxonomy" id="2606448"/>
    <lineage>
        <taxon>Bacteria</taxon>
        <taxon>Pseudomonadati</taxon>
        <taxon>Bacteroidota</taxon>
        <taxon>Cytophagia</taxon>
        <taxon>Cytophagales</taxon>
        <taxon>Hymenobacteraceae</taxon>
        <taxon>Hymenobacter</taxon>
    </lineage>
</organism>
<dbReference type="AlphaFoldDB" id="A0A5D6VDW6"/>
<keyword evidence="1" id="KW-0472">Membrane</keyword>
<feature type="transmembrane region" description="Helical" evidence="1">
    <location>
        <begin position="150"/>
        <end position="176"/>
    </location>
</feature>
<name>A0A5D6VDW6_9BACT</name>
<gene>
    <name evidence="2" type="ORF">FY528_02940</name>
</gene>
<keyword evidence="1" id="KW-1133">Transmembrane helix</keyword>
<dbReference type="EMBL" id="VTHL01000002">
    <property type="protein sequence ID" value="TYZ13382.1"/>
    <property type="molecule type" value="Genomic_DNA"/>
</dbReference>
<keyword evidence="1" id="KW-0812">Transmembrane</keyword>
<accession>A0A5D6VDW6</accession>
<dbReference type="RefSeq" id="WP_149069499.1">
    <property type="nucleotide sequence ID" value="NZ_VTHL01000002.1"/>
</dbReference>
<dbReference type="Proteomes" id="UP000322791">
    <property type="component" value="Unassembled WGS sequence"/>
</dbReference>
<protein>
    <submittedName>
        <fullName evidence="2">Uncharacterized protein</fullName>
    </submittedName>
</protein>
<feature type="transmembrane region" description="Helical" evidence="1">
    <location>
        <begin position="39"/>
        <end position="64"/>
    </location>
</feature>
<proteinExistence type="predicted"/>
<reference evidence="2 3" key="1">
    <citation type="submission" date="2019-08" db="EMBL/GenBank/DDBJ databases">
        <authorList>
            <person name="Seo M.-J."/>
        </authorList>
    </citation>
    <scope>NUCLEOTIDE SEQUENCE [LARGE SCALE GENOMIC DNA]</scope>
    <source>
        <strain evidence="2 3">KIGAM108</strain>
    </source>
</reference>
<evidence type="ECO:0000313" key="2">
    <source>
        <dbReference type="EMBL" id="TYZ13382.1"/>
    </source>
</evidence>